<name>A0AAD6M364_9ROSI</name>
<evidence type="ECO:0000313" key="2">
    <source>
        <dbReference type="EMBL" id="KAJ6977956.1"/>
    </source>
</evidence>
<dbReference type="AlphaFoldDB" id="A0AAD6M364"/>
<keyword evidence="3" id="KW-1185">Reference proteome</keyword>
<dbReference type="Proteomes" id="UP001164929">
    <property type="component" value="Chromosome 12"/>
</dbReference>
<reference evidence="2" key="1">
    <citation type="journal article" date="2023" name="Mol. Ecol. Resour.">
        <title>Chromosome-level genome assembly of a triploid poplar Populus alba 'Berolinensis'.</title>
        <authorList>
            <person name="Chen S."/>
            <person name="Yu Y."/>
            <person name="Wang X."/>
            <person name="Wang S."/>
            <person name="Zhang T."/>
            <person name="Zhou Y."/>
            <person name="He R."/>
            <person name="Meng N."/>
            <person name="Wang Y."/>
            <person name="Liu W."/>
            <person name="Liu Z."/>
            <person name="Liu J."/>
            <person name="Guo Q."/>
            <person name="Huang H."/>
            <person name="Sederoff R.R."/>
            <person name="Wang G."/>
            <person name="Qu G."/>
            <person name="Chen S."/>
        </authorList>
    </citation>
    <scope>NUCLEOTIDE SEQUENCE</scope>
    <source>
        <strain evidence="2">SC-2020</strain>
    </source>
</reference>
<dbReference type="EMBL" id="JAQIZT010000012">
    <property type="protein sequence ID" value="KAJ6977956.1"/>
    <property type="molecule type" value="Genomic_DNA"/>
</dbReference>
<protein>
    <submittedName>
        <fullName evidence="2">Uncharacterized protein</fullName>
    </submittedName>
</protein>
<accession>A0AAD6M364</accession>
<evidence type="ECO:0000256" key="1">
    <source>
        <dbReference type="SAM" id="Phobius"/>
    </source>
</evidence>
<keyword evidence="1" id="KW-0472">Membrane</keyword>
<feature type="transmembrane region" description="Helical" evidence="1">
    <location>
        <begin position="153"/>
        <end position="180"/>
    </location>
</feature>
<keyword evidence="1" id="KW-1133">Transmembrane helix</keyword>
<feature type="transmembrane region" description="Helical" evidence="1">
    <location>
        <begin position="85"/>
        <end position="107"/>
    </location>
</feature>
<organism evidence="2 3">
    <name type="scientific">Populus alba x Populus x berolinensis</name>
    <dbReference type="NCBI Taxonomy" id="444605"/>
    <lineage>
        <taxon>Eukaryota</taxon>
        <taxon>Viridiplantae</taxon>
        <taxon>Streptophyta</taxon>
        <taxon>Embryophyta</taxon>
        <taxon>Tracheophyta</taxon>
        <taxon>Spermatophyta</taxon>
        <taxon>Magnoliopsida</taxon>
        <taxon>eudicotyledons</taxon>
        <taxon>Gunneridae</taxon>
        <taxon>Pentapetalae</taxon>
        <taxon>rosids</taxon>
        <taxon>fabids</taxon>
        <taxon>Malpighiales</taxon>
        <taxon>Salicaceae</taxon>
        <taxon>Saliceae</taxon>
        <taxon>Populus</taxon>
    </lineage>
</organism>
<evidence type="ECO:0000313" key="3">
    <source>
        <dbReference type="Proteomes" id="UP001164929"/>
    </source>
</evidence>
<proteinExistence type="predicted"/>
<sequence>MTRNFPLLRCPQCLLNRLVPLQELVVQVTGLTGTIIGDGARLQMVDGVMGPGQAGPRLGSARVLGMDQALEAGQAQDMVMGLGVVALKVVGMVLEVGLVILLVVAAVEEAVDRVVMEHNHHLTLDREPTMGEGVGLESMCENVILDDKCHVSLYLYIVFAWCGSYIDIVCSLSEFATYIYH</sequence>
<comment type="caution">
    <text evidence="2">The sequence shown here is derived from an EMBL/GenBank/DDBJ whole genome shotgun (WGS) entry which is preliminary data.</text>
</comment>
<keyword evidence="1" id="KW-0812">Transmembrane</keyword>
<gene>
    <name evidence="2" type="ORF">NC653_029760</name>
</gene>